<reference evidence="1" key="1">
    <citation type="submission" date="2019-08" db="EMBL/GenBank/DDBJ databases">
        <authorList>
            <person name="Kucharzyk K."/>
            <person name="Murdoch R.W."/>
            <person name="Higgins S."/>
            <person name="Loffler F."/>
        </authorList>
    </citation>
    <scope>NUCLEOTIDE SEQUENCE</scope>
</reference>
<organism evidence="1">
    <name type="scientific">bioreactor metagenome</name>
    <dbReference type="NCBI Taxonomy" id="1076179"/>
    <lineage>
        <taxon>unclassified sequences</taxon>
        <taxon>metagenomes</taxon>
        <taxon>ecological metagenomes</taxon>
    </lineage>
</organism>
<evidence type="ECO:0000313" key="1">
    <source>
        <dbReference type="EMBL" id="MPN63716.1"/>
    </source>
</evidence>
<proteinExistence type="predicted"/>
<accession>A0A645JJW8</accession>
<dbReference type="AlphaFoldDB" id="A0A645JJW8"/>
<gene>
    <name evidence="1" type="ORF">SDC9_211481</name>
</gene>
<name>A0A645JJW8_9ZZZZ</name>
<comment type="caution">
    <text evidence="1">The sequence shown here is derived from an EMBL/GenBank/DDBJ whole genome shotgun (WGS) entry which is preliminary data.</text>
</comment>
<sequence length="49" mass="5993">MYNYNGFDYDKIYDDFKSSRETYYDSGRKIVWGRGFCAKNAYYKTTRFS</sequence>
<dbReference type="EMBL" id="VSSQ01143543">
    <property type="protein sequence ID" value="MPN63716.1"/>
    <property type="molecule type" value="Genomic_DNA"/>
</dbReference>
<protein>
    <submittedName>
        <fullName evidence="1">Uncharacterized protein</fullName>
    </submittedName>
</protein>